<dbReference type="SUPFAM" id="SSF52833">
    <property type="entry name" value="Thioredoxin-like"/>
    <property type="match status" value="1"/>
</dbReference>
<organism evidence="2 3">
    <name type="scientific">Cyclobacterium xiamenense</name>
    <dbReference type="NCBI Taxonomy" id="1297121"/>
    <lineage>
        <taxon>Bacteria</taxon>
        <taxon>Pseudomonadati</taxon>
        <taxon>Bacteroidota</taxon>
        <taxon>Cytophagia</taxon>
        <taxon>Cytophagales</taxon>
        <taxon>Cyclobacteriaceae</taxon>
        <taxon>Cyclobacterium</taxon>
    </lineage>
</organism>
<dbReference type="GO" id="GO:0016491">
    <property type="term" value="F:oxidoreductase activity"/>
    <property type="evidence" value="ECO:0007669"/>
    <property type="project" value="InterPro"/>
</dbReference>
<dbReference type="InterPro" id="IPR047262">
    <property type="entry name" value="PRX-like1"/>
</dbReference>
<proteinExistence type="predicted"/>
<dbReference type="Proteomes" id="UP000199403">
    <property type="component" value="Unassembled WGS sequence"/>
</dbReference>
<dbReference type="InterPro" id="IPR013740">
    <property type="entry name" value="Redoxin"/>
</dbReference>
<dbReference type="PANTHER" id="PTHR43640:SF1">
    <property type="entry name" value="THIOREDOXIN-DEPENDENT PEROXIREDOXIN"/>
    <property type="match status" value="1"/>
</dbReference>
<dbReference type="PROSITE" id="PS51352">
    <property type="entry name" value="THIOREDOXIN_2"/>
    <property type="match status" value="1"/>
</dbReference>
<dbReference type="AlphaFoldDB" id="A0A1H6YPA6"/>
<name>A0A1H6YPA6_9BACT</name>
<dbReference type="RefSeq" id="WP_092174416.1">
    <property type="nucleotide sequence ID" value="NZ_FNZH01000003.1"/>
</dbReference>
<feature type="domain" description="Thioredoxin" evidence="1">
    <location>
        <begin position="16"/>
        <end position="168"/>
    </location>
</feature>
<dbReference type="Pfam" id="PF08534">
    <property type="entry name" value="Redoxin"/>
    <property type="match status" value="1"/>
</dbReference>
<protein>
    <submittedName>
        <fullName evidence="2">AhpC/TSA family protein</fullName>
    </submittedName>
</protein>
<dbReference type="PANTHER" id="PTHR43640">
    <property type="entry name" value="OS07G0260300 PROTEIN"/>
    <property type="match status" value="1"/>
</dbReference>
<evidence type="ECO:0000313" key="2">
    <source>
        <dbReference type="EMBL" id="SEJ39120.1"/>
    </source>
</evidence>
<dbReference type="Gene3D" id="3.40.30.10">
    <property type="entry name" value="Glutaredoxin"/>
    <property type="match status" value="1"/>
</dbReference>
<dbReference type="STRING" id="1416801.SAMN05192553_103635"/>
<sequence length="192" mass="21493">MRYGGCFIVFFLWTCAVYGQKITNLELVDAFTGQPFSTSKHSTAKTMVFVFTSLNCPYAKLYEDRILALHQKYGSNHLVFALVNPHSWMEAESQEQMQQLRWARDAGIPFLMDPDQEFTRMCGVGKIPEAVVISSGPTGYSIAYKGAIDNNAQSAESVSVSYLDNAIQDILERRRPGPAVTRAVGCTIRIRH</sequence>
<accession>A0A1H6YPA6</accession>
<dbReference type="EMBL" id="FNZH01000003">
    <property type="protein sequence ID" value="SEJ39120.1"/>
    <property type="molecule type" value="Genomic_DNA"/>
</dbReference>
<dbReference type="InterPro" id="IPR013766">
    <property type="entry name" value="Thioredoxin_domain"/>
</dbReference>
<gene>
    <name evidence="2" type="ORF">SAMN05192553_103635</name>
</gene>
<keyword evidence="3" id="KW-1185">Reference proteome</keyword>
<dbReference type="OrthoDB" id="9809746at2"/>
<dbReference type="InterPro" id="IPR036249">
    <property type="entry name" value="Thioredoxin-like_sf"/>
</dbReference>
<reference evidence="3" key="1">
    <citation type="submission" date="2016-10" db="EMBL/GenBank/DDBJ databases">
        <authorList>
            <person name="Varghese N."/>
            <person name="Submissions S."/>
        </authorList>
    </citation>
    <scope>NUCLEOTIDE SEQUENCE [LARGE SCALE GENOMIC DNA]</scope>
    <source>
        <strain evidence="3">IBRC-M 10761</strain>
    </source>
</reference>
<evidence type="ECO:0000313" key="3">
    <source>
        <dbReference type="Proteomes" id="UP000199403"/>
    </source>
</evidence>
<evidence type="ECO:0000259" key="1">
    <source>
        <dbReference type="PROSITE" id="PS51352"/>
    </source>
</evidence>